<keyword evidence="1" id="KW-1133">Transmembrane helix</keyword>
<comment type="caution">
    <text evidence="2">The sequence shown here is derived from an EMBL/GenBank/DDBJ whole genome shotgun (WGS) entry which is preliminary data.</text>
</comment>
<proteinExistence type="predicted"/>
<evidence type="ECO:0000313" key="2">
    <source>
        <dbReference type="EMBL" id="MDT0327984.1"/>
    </source>
</evidence>
<sequence>MNLIRNIPAVTAASALLPCLLFGSAGFLTRLGAWSAWPMLPSALGAPFAVPALSIVPIGEQPWSALTVELVAVAVLVAVVWWWTARSVRRRPDASAGRAFFAGWAAFALGAMASGAPRALVPAWEMGLGPLGWYALLAGGLVTGLLWGSTLGWVCGVARVAVRGRVTVAA</sequence>
<keyword evidence="3" id="KW-1185">Reference proteome</keyword>
<reference evidence="3" key="1">
    <citation type="submission" date="2023-07" db="EMBL/GenBank/DDBJ databases">
        <title>30 novel species of actinomycetes from the DSMZ collection.</title>
        <authorList>
            <person name="Nouioui I."/>
        </authorList>
    </citation>
    <scope>NUCLEOTIDE SEQUENCE [LARGE SCALE GENOMIC DNA]</scope>
    <source>
        <strain evidence="3">DSM 44743</strain>
    </source>
</reference>
<evidence type="ECO:0000313" key="3">
    <source>
        <dbReference type="Proteomes" id="UP001183390"/>
    </source>
</evidence>
<name>A0ABU2M5X3_9ACTN</name>
<accession>A0ABU2M5X3</accession>
<keyword evidence="1" id="KW-0472">Membrane</keyword>
<organism evidence="2 3">
    <name type="scientific">Nocardiopsis lambiniae</name>
    <dbReference type="NCBI Taxonomy" id="3075539"/>
    <lineage>
        <taxon>Bacteria</taxon>
        <taxon>Bacillati</taxon>
        <taxon>Actinomycetota</taxon>
        <taxon>Actinomycetes</taxon>
        <taxon>Streptosporangiales</taxon>
        <taxon>Nocardiopsidaceae</taxon>
        <taxon>Nocardiopsis</taxon>
    </lineage>
</organism>
<gene>
    <name evidence="2" type="ORF">RM479_06120</name>
</gene>
<evidence type="ECO:0000256" key="1">
    <source>
        <dbReference type="SAM" id="Phobius"/>
    </source>
</evidence>
<feature type="transmembrane region" description="Helical" evidence="1">
    <location>
        <begin position="95"/>
        <end position="113"/>
    </location>
</feature>
<dbReference type="EMBL" id="JAVREP010000003">
    <property type="protein sequence ID" value="MDT0327984.1"/>
    <property type="molecule type" value="Genomic_DNA"/>
</dbReference>
<keyword evidence="1" id="KW-0812">Transmembrane</keyword>
<feature type="transmembrane region" description="Helical" evidence="1">
    <location>
        <begin position="133"/>
        <end position="155"/>
    </location>
</feature>
<dbReference type="RefSeq" id="WP_311510741.1">
    <property type="nucleotide sequence ID" value="NZ_JAVREP010000003.1"/>
</dbReference>
<dbReference type="Proteomes" id="UP001183390">
    <property type="component" value="Unassembled WGS sequence"/>
</dbReference>
<protein>
    <submittedName>
        <fullName evidence="2">Uncharacterized protein</fullName>
    </submittedName>
</protein>
<feature type="transmembrane region" description="Helical" evidence="1">
    <location>
        <begin position="61"/>
        <end position="83"/>
    </location>
</feature>